<dbReference type="OrthoDB" id="5739345at2"/>
<dbReference type="EMBL" id="FOYV01000001">
    <property type="protein sequence ID" value="SFR48176.1"/>
    <property type="molecule type" value="Genomic_DNA"/>
</dbReference>
<feature type="chain" id="PRO_5011785566" description="Nickel/cobalt transporter regulator" evidence="2">
    <location>
        <begin position="23"/>
        <end position="101"/>
    </location>
</feature>
<evidence type="ECO:0000256" key="1">
    <source>
        <dbReference type="SAM" id="MobiDB-lite"/>
    </source>
</evidence>
<dbReference type="Gene3D" id="3.10.450.160">
    <property type="entry name" value="inner membrane protein cigr"/>
    <property type="match status" value="1"/>
</dbReference>
<protein>
    <recommendedName>
        <fullName evidence="5">Nickel/cobalt transporter regulator</fullName>
    </recommendedName>
</protein>
<gene>
    <name evidence="3" type="ORF">SAMN04488073_1982</name>
</gene>
<organism evidence="3 4">
    <name type="scientific">Marinobacter gudaonensis</name>
    <dbReference type="NCBI Taxonomy" id="375760"/>
    <lineage>
        <taxon>Bacteria</taxon>
        <taxon>Pseudomonadati</taxon>
        <taxon>Pseudomonadota</taxon>
        <taxon>Gammaproteobacteria</taxon>
        <taxon>Pseudomonadales</taxon>
        <taxon>Marinobacteraceae</taxon>
        <taxon>Marinobacter</taxon>
    </lineage>
</organism>
<keyword evidence="4" id="KW-1185">Reference proteome</keyword>
<accession>A0A1I6H120</accession>
<keyword evidence="2" id="KW-0732">Signal</keyword>
<proteinExistence type="predicted"/>
<evidence type="ECO:0008006" key="5">
    <source>
        <dbReference type="Google" id="ProtNLM"/>
    </source>
</evidence>
<feature type="region of interest" description="Disordered" evidence="1">
    <location>
        <begin position="22"/>
        <end position="50"/>
    </location>
</feature>
<feature type="signal peptide" evidence="2">
    <location>
        <begin position="1"/>
        <end position="22"/>
    </location>
</feature>
<reference evidence="4" key="1">
    <citation type="submission" date="2016-10" db="EMBL/GenBank/DDBJ databases">
        <authorList>
            <person name="Varghese N."/>
            <person name="Submissions S."/>
        </authorList>
    </citation>
    <scope>NUCLEOTIDE SEQUENCE [LARGE SCALE GENOMIC DNA]</scope>
    <source>
        <strain evidence="4">CGMCC 1.6294</strain>
    </source>
</reference>
<evidence type="ECO:0000256" key="2">
    <source>
        <dbReference type="SAM" id="SignalP"/>
    </source>
</evidence>
<dbReference type="AlphaFoldDB" id="A0A1I6H120"/>
<dbReference type="Proteomes" id="UP000199290">
    <property type="component" value="Unassembled WGS sequence"/>
</dbReference>
<evidence type="ECO:0000313" key="3">
    <source>
        <dbReference type="EMBL" id="SFR48176.1"/>
    </source>
</evidence>
<sequence>MHKAVFAVAITCLMGAALPASAGNHSAELPPGLQKKVEQGKPLPPGWQKKLDLRPGDRLYRDLYDYGEVRDIGDGRQEVRVEDRIYTVIKDTREIINILDQ</sequence>
<evidence type="ECO:0000313" key="4">
    <source>
        <dbReference type="Proteomes" id="UP000199290"/>
    </source>
</evidence>
<dbReference type="RefSeq" id="WP_091988974.1">
    <property type="nucleotide sequence ID" value="NZ_FOYV01000001.1"/>
</dbReference>
<name>A0A1I6H120_9GAMM</name>
<dbReference type="STRING" id="375760.SAMN04488073_1982"/>